<name>A0A9Q0KIM2_9MAGN</name>
<keyword evidence="1" id="KW-0732">Signal</keyword>
<evidence type="ECO:0000313" key="2">
    <source>
        <dbReference type="EMBL" id="KAJ4971257.1"/>
    </source>
</evidence>
<dbReference type="AlphaFoldDB" id="A0A9Q0KIM2"/>
<protein>
    <submittedName>
        <fullName evidence="2">Uncharacterized protein</fullName>
    </submittedName>
</protein>
<comment type="caution">
    <text evidence="2">The sequence shown here is derived from an EMBL/GenBank/DDBJ whole genome shotgun (WGS) entry which is preliminary data.</text>
</comment>
<dbReference type="EMBL" id="JAMYWD010000005">
    <property type="protein sequence ID" value="KAJ4971257.1"/>
    <property type="molecule type" value="Genomic_DNA"/>
</dbReference>
<proteinExistence type="predicted"/>
<organism evidence="2 3">
    <name type="scientific">Protea cynaroides</name>
    <dbReference type="NCBI Taxonomy" id="273540"/>
    <lineage>
        <taxon>Eukaryota</taxon>
        <taxon>Viridiplantae</taxon>
        <taxon>Streptophyta</taxon>
        <taxon>Embryophyta</taxon>
        <taxon>Tracheophyta</taxon>
        <taxon>Spermatophyta</taxon>
        <taxon>Magnoliopsida</taxon>
        <taxon>Proteales</taxon>
        <taxon>Proteaceae</taxon>
        <taxon>Protea</taxon>
    </lineage>
</organism>
<evidence type="ECO:0000256" key="1">
    <source>
        <dbReference type="SAM" id="SignalP"/>
    </source>
</evidence>
<gene>
    <name evidence="2" type="ORF">NE237_004356</name>
</gene>
<dbReference type="Proteomes" id="UP001141806">
    <property type="component" value="Unassembled WGS sequence"/>
</dbReference>
<keyword evidence="3" id="KW-1185">Reference proteome</keyword>
<accession>A0A9Q0KIM2</accession>
<feature type="signal peptide" evidence="1">
    <location>
        <begin position="1"/>
        <end position="27"/>
    </location>
</feature>
<feature type="chain" id="PRO_5040471972" evidence="1">
    <location>
        <begin position="28"/>
        <end position="109"/>
    </location>
</feature>
<evidence type="ECO:0000313" key="3">
    <source>
        <dbReference type="Proteomes" id="UP001141806"/>
    </source>
</evidence>
<reference evidence="2" key="1">
    <citation type="journal article" date="2023" name="Plant J.">
        <title>The genome of the king protea, Protea cynaroides.</title>
        <authorList>
            <person name="Chang J."/>
            <person name="Duong T.A."/>
            <person name="Schoeman C."/>
            <person name="Ma X."/>
            <person name="Roodt D."/>
            <person name="Barker N."/>
            <person name="Li Z."/>
            <person name="Van de Peer Y."/>
            <person name="Mizrachi E."/>
        </authorList>
    </citation>
    <scope>NUCLEOTIDE SEQUENCE</scope>
    <source>
        <tissue evidence="2">Young leaves</tissue>
    </source>
</reference>
<sequence>MAVKFGFLGFVFCLFCSLYLLFVLCNADSGRGCSKNSSLMGYETEIVMVQHQLRGEECYVDQIKVVFIWDEPTPSDFTEASALDSAPVPLIAANSSTANRVYNTTDNVR</sequence>